<dbReference type="PROSITE" id="PS51375">
    <property type="entry name" value="PPR"/>
    <property type="match status" value="1"/>
</dbReference>
<sequence length="1130" mass="125366">MNVCRYVCSTCHLRQRFQAHILSLQQARRGFSVSRTVQDQQQHSHGNGQRRQFQYGQPEAANGQPIRGRYSRQPLQPDQLLQQLSTPQSKDKYQIQSLPGPALPPELHDLLRRFLDVRKSDRSPLDASWPLLQQLAASPDARLLSKRRDFVPPYKHLIIHMSRKTITGPTAQENVVNGEGRGFLRPSDIIALHDRFGIDLGETWAKVLWRISKNLLGMRARGLPEKSQRLNLDELVTIWNLALRARLQRHRGETTSSGSNGKLDWTFLPPIHIFTEMLHRSRRGSAKLFLEDGLQMLLPEVKDQRTFELAAKSEPDEVYDYTSAAIITLDALRMASAQLRDSSEADTVSEMYGQFIEVLETVFRVLPSAMPPAVAHFLDAGADGAKKNDMRRVLRGVGVDTGEVDLLKAEEQLASTPAASSANTSDSVRVAGREKVVDDIKSEPIVAQEKAEEAHMTPMLEGQRAVVLYAHEAGDAGEISVQGGQHVVLIEDDDGSGWINVRIEVSGDDLAIQGFIPANYIQTDDPRAYDALSAELDSTSLDGETSSEPSRPSAEEASTIAQSAPQTAQTQPQDVASRRSVSPVDADEIADRFVNLRINRLGQAMQKHSLTLADSIKREVLDFDSRASSPALRDQIYEHLLRALLALHNPTAALEVWKHFTQTLGRSPTVKTYTVMMQGAQHVRDVQGVERFWSEMGKAEVRPDVNAWTTRIFGLIRGGWVAEGMGAVEEMGRRWLIAAAEEKQRMDGRSVGGQGGRRGRHQAQQPAALSLAEATMLFPSDINGVPRPSQIAMNAAISALATRDDKQIPSVLAWGRSFGIKPDQTTYNALLNICMRHGRFEEAEGILTRMREEGIETSGDTWTVLLTLVFERGQLEDLSKEEVREKVMTLITSLEEGSGQPLDSKSYALVIDRLLKRHDNTEAANTVLAHMLSMNLTPSPHIYTILMTSYLSPTQFSTSADFNDEAQFQRPPDFEAASALWQHIQSANGGRGAPVDAIFYDRVIEAYATYSRSPGSTKELTYFLNHMRSRGLRPGWRALELASRALAESGEWGRVMDLVDLARRGAGSGGEGGFLVGQRNFGARGFWEFVVGTGLLREEGVSSVEQVMMGKSGMGGPLGRERERRRRVGR</sequence>
<dbReference type="AlphaFoldDB" id="A0AAE0TPG8"/>
<feature type="domain" description="SH3" evidence="9">
    <location>
        <begin position="460"/>
        <end position="526"/>
    </location>
</feature>
<feature type="region of interest" description="Disordered" evidence="8">
    <location>
        <begin position="1109"/>
        <end position="1130"/>
    </location>
</feature>
<dbReference type="Proteomes" id="UP001274830">
    <property type="component" value="Unassembled WGS sequence"/>
</dbReference>
<gene>
    <name evidence="10" type="ORF">LTR78_008803</name>
</gene>
<reference evidence="10" key="1">
    <citation type="submission" date="2023-07" db="EMBL/GenBank/DDBJ databases">
        <title>Black Yeasts Isolated from many extreme environments.</title>
        <authorList>
            <person name="Coleine C."/>
            <person name="Stajich J.E."/>
            <person name="Selbmann L."/>
        </authorList>
    </citation>
    <scope>NUCLEOTIDE SEQUENCE</scope>
    <source>
        <strain evidence="10">CCFEE 5485</strain>
    </source>
</reference>
<dbReference type="Gene3D" id="2.30.30.40">
    <property type="entry name" value="SH3 Domains"/>
    <property type="match status" value="1"/>
</dbReference>
<dbReference type="InterPro" id="IPR036028">
    <property type="entry name" value="SH3-like_dom_sf"/>
</dbReference>
<dbReference type="Pfam" id="PF13041">
    <property type="entry name" value="PPR_2"/>
    <property type="match status" value="1"/>
</dbReference>
<keyword evidence="2 6" id="KW-0728">SH3 domain</keyword>
<comment type="caution">
    <text evidence="10">The sequence shown here is derived from an EMBL/GenBank/DDBJ whole genome shotgun (WGS) entry which is preliminary data.</text>
</comment>
<feature type="repeat" description="PPR" evidence="7">
    <location>
        <begin position="823"/>
        <end position="857"/>
    </location>
</feature>
<dbReference type="InterPro" id="IPR001452">
    <property type="entry name" value="SH3_domain"/>
</dbReference>
<comment type="function">
    <text evidence="4">Regulates mitochondrial small subunit maturation by controlling 15S rRNA 5'-end processing. Localizes to the 5' precursor of the 15S rRNA in a position that is subsequently occupied by mS47 in the mature yeast mtSSU. Uses structure and sequence-specific RNA recognition, binding to a single-stranded region of the precursor and specifically recognizing bases -6 to -1. The exchange of Ccm1 for mS47 is coupled to the irreversible removal of precursor rRNA that is accompanied by conformational changes of the mitoribosomal proteins uS5m and mS26. These conformational changes signal completion of 5'-end rRNA processing through protection of the mature 5'-end of the 15S rRNA and stabilization of mS47. The removal of the 5' precursor together with the dissociation of Ccm1 may be catalyzed by the 5'-3' exoribonuclease Pet127. Involved in the specific removal of group I introns in mitochondrial encoded transcripts.</text>
</comment>
<accession>A0AAE0TPG8</accession>
<evidence type="ECO:0000256" key="4">
    <source>
        <dbReference type="ARBA" id="ARBA00044493"/>
    </source>
</evidence>
<dbReference type="PANTHER" id="PTHR47447:SF17">
    <property type="entry name" value="OS12G0638900 PROTEIN"/>
    <property type="match status" value="1"/>
</dbReference>
<dbReference type="InterPro" id="IPR002885">
    <property type="entry name" value="PPR_rpt"/>
</dbReference>
<evidence type="ECO:0000256" key="7">
    <source>
        <dbReference type="PROSITE-ProRule" id="PRU00708"/>
    </source>
</evidence>
<dbReference type="SMART" id="SM00326">
    <property type="entry name" value="SH3"/>
    <property type="match status" value="1"/>
</dbReference>
<evidence type="ECO:0000256" key="5">
    <source>
        <dbReference type="ARBA" id="ARBA00044511"/>
    </source>
</evidence>
<evidence type="ECO:0000313" key="11">
    <source>
        <dbReference type="Proteomes" id="UP001274830"/>
    </source>
</evidence>
<name>A0AAE0TPG8_9PEZI</name>
<feature type="compositionally biased region" description="Polar residues" evidence="8">
    <location>
        <begin position="33"/>
        <end position="55"/>
    </location>
</feature>
<evidence type="ECO:0000256" key="8">
    <source>
        <dbReference type="SAM" id="MobiDB-lite"/>
    </source>
</evidence>
<dbReference type="PANTHER" id="PTHR47447">
    <property type="entry name" value="OS03G0856100 PROTEIN"/>
    <property type="match status" value="1"/>
</dbReference>
<dbReference type="Gene3D" id="1.25.40.10">
    <property type="entry name" value="Tetratricopeptide repeat domain"/>
    <property type="match status" value="3"/>
</dbReference>
<proteinExistence type="inferred from homology"/>
<evidence type="ECO:0000256" key="6">
    <source>
        <dbReference type="PROSITE-ProRule" id="PRU00192"/>
    </source>
</evidence>
<keyword evidence="3" id="KW-0677">Repeat</keyword>
<dbReference type="NCBIfam" id="TIGR00756">
    <property type="entry name" value="PPR"/>
    <property type="match status" value="1"/>
</dbReference>
<comment type="subunit">
    <text evidence="5">Binds to mitochondrial small subunit 15S rRNA.</text>
</comment>
<evidence type="ECO:0000256" key="3">
    <source>
        <dbReference type="ARBA" id="ARBA00022737"/>
    </source>
</evidence>
<feature type="region of interest" description="Disordered" evidence="8">
    <location>
        <begin position="33"/>
        <end position="71"/>
    </location>
</feature>
<evidence type="ECO:0000259" key="9">
    <source>
        <dbReference type="PROSITE" id="PS50002"/>
    </source>
</evidence>
<evidence type="ECO:0000256" key="1">
    <source>
        <dbReference type="ARBA" id="ARBA00006192"/>
    </source>
</evidence>
<dbReference type="EMBL" id="JAUTXT010000044">
    <property type="protein sequence ID" value="KAK3671343.1"/>
    <property type="molecule type" value="Genomic_DNA"/>
</dbReference>
<dbReference type="PROSITE" id="PS50002">
    <property type="entry name" value="SH3"/>
    <property type="match status" value="1"/>
</dbReference>
<evidence type="ECO:0000256" key="2">
    <source>
        <dbReference type="ARBA" id="ARBA00022443"/>
    </source>
</evidence>
<organism evidence="10 11">
    <name type="scientific">Recurvomyces mirabilis</name>
    <dbReference type="NCBI Taxonomy" id="574656"/>
    <lineage>
        <taxon>Eukaryota</taxon>
        <taxon>Fungi</taxon>
        <taxon>Dikarya</taxon>
        <taxon>Ascomycota</taxon>
        <taxon>Pezizomycotina</taxon>
        <taxon>Dothideomycetes</taxon>
        <taxon>Dothideomycetidae</taxon>
        <taxon>Mycosphaerellales</taxon>
        <taxon>Teratosphaeriaceae</taxon>
        <taxon>Recurvomyces</taxon>
    </lineage>
</organism>
<dbReference type="SUPFAM" id="SSF50044">
    <property type="entry name" value="SH3-domain"/>
    <property type="match status" value="1"/>
</dbReference>
<evidence type="ECO:0000313" key="10">
    <source>
        <dbReference type="EMBL" id="KAK3671343.1"/>
    </source>
</evidence>
<comment type="similarity">
    <text evidence="1">Belongs to the CCM1 family.</text>
</comment>
<feature type="region of interest" description="Disordered" evidence="8">
    <location>
        <begin position="538"/>
        <end position="583"/>
    </location>
</feature>
<protein>
    <recommendedName>
        <fullName evidence="9">SH3 domain-containing protein</fullName>
    </recommendedName>
</protein>
<keyword evidence="11" id="KW-1185">Reference proteome</keyword>
<dbReference type="InterPro" id="IPR011990">
    <property type="entry name" value="TPR-like_helical_dom_sf"/>
</dbReference>
<feature type="compositionally biased region" description="Low complexity" evidence="8">
    <location>
        <begin position="544"/>
        <end position="573"/>
    </location>
</feature>